<feature type="domain" description="Alpha/beta hydrolase fold-3" evidence="1">
    <location>
        <begin position="99"/>
        <end position="312"/>
    </location>
</feature>
<reference evidence="2" key="1">
    <citation type="submission" date="2021-12" db="EMBL/GenBank/DDBJ databases">
        <title>Convergent genome expansion in fungi linked to evolution of root-endophyte symbiosis.</title>
        <authorList>
            <consortium name="DOE Joint Genome Institute"/>
            <person name="Ke Y.-H."/>
            <person name="Bonito G."/>
            <person name="Liao H.-L."/>
            <person name="Looney B."/>
            <person name="Rojas-Flechas A."/>
            <person name="Nash J."/>
            <person name="Hameed K."/>
            <person name="Schadt C."/>
            <person name="Martin F."/>
            <person name="Crous P.W."/>
            <person name="Miettinen O."/>
            <person name="Magnuson J.K."/>
            <person name="Labbe J."/>
            <person name="Jacobson D."/>
            <person name="Doktycz M.J."/>
            <person name="Veneault-Fourrey C."/>
            <person name="Kuo A."/>
            <person name="Mondo S."/>
            <person name="Calhoun S."/>
            <person name="Riley R."/>
            <person name="Ohm R."/>
            <person name="LaButti K."/>
            <person name="Andreopoulos B."/>
            <person name="Pangilinan J."/>
            <person name="Nolan M."/>
            <person name="Tritt A."/>
            <person name="Clum A."/>
            <person name="Lipzen A."/>
            <person name="Daum C."/>
            <person name="Barry K."/>
            <person name="Grigoriev I.V."/>
            <person name="Vilgalys R."/>
        </authorList>
    </citation>
    <scope>NUCLEOTIDE SEQUENCE</scope>
    <source>
        <strain evidence="2">PMI_201</strain>
    </source>
</reference>
<evidence type="ECO:0000313" key="2">
    <source>
        <dbReference type="EMBL" id="KAH8695159.1"/>
    </source>
</evidence>
<dbReference type="InterPro" id="IPR013094">
    <property type="entry name" value="AB_hydrolase_3"/>
</dbReference>
<keyword evidence="3" id="KW-1185">Reference proteome</keyword>
<dbReference type="EMBL" id="JAJTJA010000008">
    <property type="protein sequence ID" value="KAH8695159.1"/>
    <property type="molecule type" value="Genomic_DNA"/>
</dbReference>
<keyword evidence="2" id="KW-0378">Hydrolase</keyword>
<dbReference type="SUPFAM" id="SSF53474">
    <property type="entry name" value="alpha/beta-Hydrolases"/>
    <property type="match status" value="1"/>
</dbReference>
<dbReference type="Pfam" id="PF07859">
    <property type="entry name" value="Abhydrolase_3"/>
    <property type="match status" value="1"/>
</dbReference>
<dbReference type="InterPro" id="IPR029058">
    <property type="entry name" value="AB_hydrolase_fold"/>
</dbReference>
<dbReference type="Gene3D" id="3.40.50.1820">
    <property type="entry name" value="alpha/beta hydrolase"/>
    <property type="match status" value="1"/>
</dbReference>
<dbReference type="GO" id="GO:0004771">
    <property type="term" value="F:sterol ester esterase activity"/>
    <property type="evidence" value="ECO:0007669"/>
    <property type="project" value="TreeGrafter"/>
</dbReference>
<gene>
    <name evidence="2" type="ORF">BGW36DRAFT_429044</name>
</gene>
<organism evidence="2 3">
    <name type="scientific">Talaromyces proteolyticus</name>
    <dbReference type="NCBI Taxonomy" id="1131652"/>
    <lineage>
        <taxon>Eukaryota</taxon>
        <taxon>Fungi</taxon>
        <taxon>Dikarya</taxon>
        <taxon>Ascomycota</taxon>
        <taxon>Pezizomycotina</taxon>
        <taxon>Eurotiomycetes</taxon>
        <taxon>Eurotiomycetidae</taxon>
        <taxon>Eurotiales</taxon>
        <taxon>Trichocomaceae</taxon>
        <taxon>Talaromyces</taxon>
        <taxon>Talaromyces sect. Bacilispori</taxon>
    </lineage>
</organism>
<sequence length="347" mass="38422">MPLQSDITINYEKFDPASISSATLSFNQKLQNTMAKIPRWYEIGAGTYRALRRSGRTPLPAPILSPTARNFALPSRDPQRSIPCRLLEPQTGKPQAVFMHIHGGGWVLSDEESSDVYLQTLADTCGLLCLSVGYRLAPEFPFPAATEDCYDVAEWLVDNAQAKFGCPLTFVGGESAGANLAVLTMLHLAHSSVVRYANFRFLGLLGHYGTYSLQWSASMKNFKKDPPLVLDEDIMTNFREAYLPGLTADEFVSPKISPLFADLATVNLPPAFFTCGTEDCLLDDSVFMSVKWMMAGGEAIIRIYPGSPHGYIMFPEDTHENVTVALRDLQMFVRAKMAREEKSTPTL</sequence>
<evidence type="ECO:0000313" key="3">
    <source>
        <dbReference type="Proteomes" id="UP001201262"/>
    </source>
</evidence>
<dbReference type="GO" id="GO:0004806">
    <property type="term" value="F:triacylglycerol lipase activity"/>
    <property type="evidence" value="ECO:0007669"/>
    <property type="project" value="TreeGrafter"/>
</dbReference>
<dbReference type="GO" id="GO:0005829">
    <property type="term" value="C:cytosol"/>
    <property type="evidence" value="ECO:0007669"/>
    <property type="project" value="TreeGrafter"/>
</dbReference>
<dbReference type="PANTHER" id="PTHR23025">
    <property type="entry name" value="TRIACYLGLYCEROL LIPASE"/>
    <property type="match status" value="1"/>
</dbReference>
<evidence type="ECO:0000259" key="1">
    <source>
        <dbReference type="Pfam" id="PF07859"/>
    </source>
</evidence>
<accession>A0AAD4PZ01</accession>
<proteinExistence type="predicted"/>
<dbReference type="Proteomes" id="UP001201262">
    <property type="component" value="Unassembled WGS sequence"/>
</dbReference>
<comment type="caution">
    <text evidence="2">The sequence shown here is derived from an EMBL/GenBank/DDBJ whole genome shotgun (WGS) entry which is preliminary data.</text>
</comment>
<dbReference type="RefSeq" id="XP_046070301.1">
    <property type="nucleotide sequence ID" value="XM_046220635.1"/>
</dbReference>
<dbReference type="GO" id="GO:0019433">
    <property type="term" value="P:triglyceride catabolic process"/>
    <property type="evidence" value="ECO:0007669"/>
    <property type="project" value="TreeGrafter"/>
</dbReference>
<dbReference type="PANTHER" id="PTHR23025:SF3">
    <property type="entry name" value="HORMONE-SENSITIVE LIPASE"/>
    <property type="match status" value="1"/>
</dbReference>
<protein>
    <submittedName>
        <fullName evidence="2">Alpha/Beta hydrolase protein</fullName>
    </submittedName>
</protein>
<dbReference type="AlphaFoldDB" id="A0AAD4PZ01"/>
<dbReference type="GeneID" id="70250922"/>
<name>A0AAD4PZ01_9EURO</name>